<gene>
    <name evidence="9" type="ORF">GLAREA_06912</name>
</gene>
<dbReference type="RefSeq" id="XP_008079051.1">
    <property type="nucleotide sequence ID" value="XM_008080860.1"/>
</dbReference>
<keyword evidence="10" id="KW-1185">Reference proteome</keyword>
<dbReference type="STRING" id="1116229.S3D9V0"/>
<dbReference type="OrthoDB" id="3268246at2759"/>
<dbReference type="Gene3D" id="1.25.10.10">
    <property type="entry name" value="Leucine-rich Repeat Variant"/>
    <property type="match status" value="1"/>
</dbReference>
<dbReference type="EMBL" id="KE145357">
    <property type="protein sequence ID" value="EPE33899.1"/>
    <property type="molecule type" value="Genomic_DNA"/>
</dbReference>
<dbReference type="InterPro" id="IPR001494">
    <property type="entry name" value="Importin-beta_N"/>
</dbReference>
<dbReference type="HOGENOM" id="CLU_009614_0_0_1"/>
<dbReference type="GO" id="GO:0032991">
    <property type="term" value="C:protein-containing complex"/>
    <property type="evidence" value="ECO:0007669"/>
    <property type="project" value="EnsemblFungi"/>
</dbReference>
<evidence type="ECO:0000256" key="2">
    <source>
        <dbReference type="ARBA" id="ARBA00004496"/>
    </source>
</evidence>
<dbReference type="FunFam" id="1.25.10.10:FF:000057">
    <property type="entry name" value="Exportin-2 isoform 1"/>
    <property type="match status" value="1"/>
</dbReference>
<keyword evidence="4" id="KW-0813">Transport</keyword>
<evidence type="ECO:0000256" key="5">
    <source>
        <dbReference type="ARBA" id="ARBA00022490"/>
    </source>
</evidence>
<evidence type="ECO:0000313" key="9">
    <source>
        <dbReference type="EMBL" id="EPE33899.1"/>
    </source>
</evidence>
<dbReference type="SUPFAM" id="SSF48371">
    <property type="entry name" value="ARM repeat"/>
    <property type="match status" value="1"/>
</dbReference>
<keyword evidence="5" id="KW-0963">Cytoplasm</keyword>
<dbReference type="InterPro" id="IPR016024">
    <property type="entry name" value="ARM-type_fold"/>
</dbReference>
<evidence type="ECO:0000256" key="7">
    <source>
        <dbReference type="ARBA" id="ARBA00023242"/>
    </source>
</evidence>
<dbReference type="Proteomes" id="UP000016922">
    <property type="component" value="Unassembled WGS sequence"/>
</dbReference>
<evidence type="ECO:0000256" key="4">
    <source>
        <dbReference type="ARBA" id="ARBA00022448"/>
    </source>
</evidence>
<dbReference type="GO" id="GO:0005049">
    <property type="term" value="F:nuclear export signal receptor activity"/>
    <property type="evidence" value="ECO:0007669"/>
    <property type="project" value="EnsemblFungi"/>
</dbReference>
<evidence type="ECO:0000256" key="1">
    <source>
        <dbReference type="ARBA" id="ARBA00004123"/>
    </source>
</evidence>
<dbReference type="GO" id="GO:0006611">
    <property type="term" value="P:protein export from nucleus"/>
    <property type="evidence" value="ECO:0007669"/>
    <property type="project" value="EnsemblFungi"/>
</dbReference>
<feature type="domain" description="Importin N-terminal" evidence="8">
    <location>
        <begin position="24"/>
        <end position="97"/>
    </location>
</feature>
<dbReference type="PROSITE" id="PS50166">
    <property type="entry name" value="IMPORTIN_B_NT"/>
    <property type="match status" value="1"/>
</dbReference>
<proteinExistence type="inferred from homology"/>
<dbReference type="KEGG" id="glz:GLAREA_06912"/>
<dbReference type="AlphaFoldDB" id="S3D9V0"/>
<evidence type="ECO:0000256" key="3">
    <source>
        <dbReference type="ARBA" id="ARBA00008669"/>
    </source>
</evidence>
<evidence type="ECO:0000259" key="8">
    <source>
        <dbReference type="PROSITE" id="PS50166"/>
    </source>
</evidence>
<dbReference type="GO" id="GO:0034399">
    <property type="term" value="C:nuclear periphery"/>
    <property type="evidence" value="ECO:0007669"/>
    <property type="project" value="EnsemblFungi"/>
</dbReference>
<dbReference type="GO" id="GO:0006606">
    <property type="term" value="P:protein import into nucleus"/>
    <property type="evidence" value="ECO:0007669"/>
    <property type="project" value="TreeGrafter"/>
</dbReference>
<dbReference type="OMA" id="AENEFLM"/>
<dbReference type="InterPro" id="IPR013713">
    <property type="entry name" value="XPO2_central"/>
</dbReference>
<dbReference type="PANTHER" id="PTHR10997">
    <property type="entry name" value="IMPORTIN-7, 8, 11"/>
    <property type="match status" value="1"/>
</dbReference>
<dbReference type="GO" id="GO:0061015">
    <property type="term" value="P:snRNA import into nucleus"/>
    <property type="evidence" value="ECO:0007669"/>
    <property type="project" value="EnsemblFungi"/>
</dbReference>
<dbReference type="SMART" id="SM00913">
    <property type="entry name" value="IBN_N"/>
    <property type="match status" value="1"/>
</dbReference>
<dbReference type="Pfam" id="PF03810">
    <property type="entry name" value="IBN_N"/>
    <property type="match status" value="1"/>
</dbReference>
<dbReference type="Pfam" id="PF08506">
    <property type="entry name" value="Cse1"/>
    <property type="match status" value="1"/>
</dbReference>
<reference evidence="9 10" key="1">
    <citation type="journal article" date="2013" name="BMC Genomics">
        <title>Genomics-driven discovery of the pneumocandin biosynthetic gene cluster in the fungus Glarea lozoyensis.</title>
        <authorList>
            <person name="Chen L."/>
            <person name="Yue Q."/>
            <person name="Zhang X."/>
            <person name="Xiang M."/>
            <person name="Wang C."/>
            <person name="Li S."/>
            <person name="Che Y."/>
            <person name="Ortiz-Lopez F.J."/>
            <person name="Bills G.F."/>
            <person name="Liu X."/>
            <person name="An Z."/>
        </authorList>
    </citation>
    <scope>NUCLEOTIDE SEQUENCE [LARGE SCALE GENOMIC DNA]</scope>
    <source>
        <strain evidence="10">ATCC 20868 / MF5171</strain>
    </source>
</reference>
<dbReference type="PANTHER" id="PTHR10997:SF8">
    <property type="entry name" value="EXPORTIN-2"/>
    <property type="match status" value="1"/>
</dbReference>
<dbReference type="Pfam" id="PF03378">
    <property type="entry name" value="CAS_CSE1"/>
    <property type="match status" value="1"/>
</dbReference>
<dbReference type="InterPro" id="IPR005043">
    <property type="entry name" value="XPO2_C"/>
</dbReference>
<comment type="subcellular location">
    <subcellularLocation>
        <location evidence="2">Cytoplasm</location>
    </subcellularLocation>
    <subcellularLocation>
        <location evidence="1">Nucleus</location>
    </subcellularLocation>
</comment>
<organism evidence="9 10">
    <name type="scientific">Glarea lozoyensis (strain ATCC 20868 / MF5171)</name>
    <dbReference type="NCBI Taxonomy" id="1116229"/>
    <lineage>
        <taxon>Eukaryota</taxon>
        <taxon>Fungi</taxon>
        <taxon>Dikarya</taxon>
        <taxon>Ascomycota</taxon>
        <taxon>Pezizomycotina</taxon>
        <taxon>Leotiomycetes</taxon>
        <taxon>Helotiales</taxon>
        <taxon>Helotiaceae</taxon>
        <taxon>Glarea</taxon>
    </lineage>
</organism>
<dbReference type="GO" id="GO:0005829">
    <property type="term" value="C:cytosol"/>
    <property type="evidence" value="ECO:0007669"/>
    <property type="project" value="TreeGrafter"/>
</dbReference>
<comment type="similarity">
    <text evidence="3">Belongs to the XPO2/CSE1 family.</text>
</comment>
<evidence type="ECO:0000313" key="10">
    <source>
        <dbReference type="Proteomes" id="UP000016922"/>
    </source>
</evidence>
<keyword evidence="7" id="KW-0539">Nucleus</keyword>
<evidence type="ECO:0000256" key="6">
    <source>
        <dbReference type="ARBA" id="ARBA00022927"/>
    </source>
</evidence>
<dbReference type="GO" id="GO:0046827">
    <property type="term" value="P:positive regulation of protein export from nucleus"/>
    <property type="evidence" value="ECO:0007669"/>
    <property type="project" value="EnsemblFungi"/>
</dbReference>
<dbReference type="InterPro" id="IPR011989">
    <property type="entry name" value="ARM-like"/>
</dbReference>
<dbReference type="GeneID" id="19465965"/>
<accession>S3D9V0</accession>
<dbReference type="eggNOG" id="KOG1992">
    <property type="taxonomic scope" value="Eukaryota"/>
</dbReference>
<dbReference type="GO" id="GO:0031267">
    <property type="term" value="F:small GTPase binding"/>
    <property type="evidence" value="ECO:0007669"/>
    <property type="project" value="InterPro"/>
</dbReference>
<protein>
    <submittedName>
        <fullName evidence="9">ARM repeat-containing protein</fullName>
    </submittedName>
</protein>
<dbReference type="GO" id="GO:0005635">
    <property type="term" value="C:nuclear envelope"/>
    <property type="evidence" value="ECO:0007669"/>
    <property type="project" value="EnsemblFungi"/>
</dbReference>
<name>S3D9V0_GLAL2</name>
<sequence>MALDLGQVAQLLHATLDSRQHKQAEVALKQEENKPNFSLLLLQIVSTEDFPLNTRLAGALCFKNFIKFNWVEEDGTYKLQQNEVVTIKSQLIGLMTSVPSSIQAQLGESISVIADSDFWTRWETLVDDLVSRLTPDNPKVNLGVLEVAHSIFKRWRPLFASDELYTEINHVLFRFGEPFVQLLASTDQQIEANKNNKDVLKQYVEVLNLLVKLFYDLSCQDLPPIFEENLAHVTGLLHKYLTYDNPLLATDDDSESGLLEFVKAGICEAMTLYMQKYEDAFGELCRPFITSTWSLLTTIGPETKYDILVSKALHFLTAVASIGTHAQNFNNPEILGQVVEKVILPNVSLRESDIEQFEDEPIEYIRRDLEGSDTDTRRRAATDFLRKLLDKFENLVTDVVGQYIKHYLDAFKHNSSEWKSKDTAIYLFSAIAAKGAATTSQGIKTTNSLVNVLSFFEENIAGDLLKSDGVEPIIKVDAIKYLYTFRRQLTKSQWTAAFPPLVQNLGSPNYVVYTYAAIAVERVLFLTDDSGQHVFGRSDVQPLAKDLLSHLFQLIEADPAPEKLQENEFLMRCIMRVLIVIKDGVVDFADTILAHLIHITDIVAKNPSNPRFYYYHFEALGALVRYAAPSNQDKFENDLYRPFASILSEDVQEFMPYVFQLFAALLESRPHGNLSEYYQHLAQSVLVPATWENKGSVPALARLLTSIIPRGAEGIVQNNQVEPILGIFQKLMTKKSTEIYAFDILEALLTSLPASGIEQYFPTVLTIIFTRLNSNPPEKFKQRFVRFYHLVASHDEDGLGADFFIRNCDTVQDGVFVPIYLTIVLPTTQQLARPLDRKLAVVGLTKTLADSQAFAVKYQKGWGKTCEALLKLLENPPMPVTSDDNVVEVDVDDLSFGVGFTPLNTCKKQPRDDWPDVTDVKQWAGSYLKKADERHSGAIAGYVNTRLSEEAKNVLLSYMS</sequence>
<keyword evidence="6" id="KW-0653">Protein transport</keyword>